<dbReference type="Proteomes" id="UP000722485">
    <property type="component" value="Unassembled WGS sequence"/>
</dbReference>
<dbReference type="GO" id="GO:0003677">
    <property type="term" value="F:DNA binding"/>
    <property type="evidence" value="ECO:0007669"/>
    <property type="project" value="UniProtKB-KW"/>
</dbReference>
<evidence type="ECO:0000256" key="5">
    <source>
        <dbReference type="ARBA" id="ARBA00023163"/>
    </source>
</evidence>
<keyword evidence="4" id="KW-0238">DNA-binding</keyword>
<protein>
    <recommendedName>
        <fullName evidence="10">Zn(2)-C6 fungal-type domain-containing protein</fullName>
    </recommendedName>
</protein>
<dbReference type="PANTHER" id="PTHR36206:SF12">
    <property type="entry name" value="ASPERCRYPTIN BIOSYNTHESIS CLUSTER-SPECIFIC TRANSCRIPTION REGULATOR ATNN-RELATED"/>
    <property type="match status" value="1"/>
</dbReference>
<keyword evidence="2" id="KW-0862">Zinc</keyword>
<feature type="transmembrane region" description="Helical" evidence="7">
    <location>
        <begin position="125"/>
        <end position="144"/>
    </location>
</feature>
<keyword evidence="7" id="KW-1133">Transmembrane helix</keyword>
<evidence type="ECO:0000313" key="8">
    <source>
        <dbReference type="EMBL" id="KAF7544650.1"/>
    </source>
</evidence>
<dbReference type="EMBL" id="JAANBB010000293">
    <property type="protein sequence ID" value="KAF7544650.1"/>
    <property type="molecule type" value="Genomic_DNA"/>
</dbReference>
<feature type="transmembrane region" description="Helical" evidence="7">
    <location>
        <begin position="41"/>
        <end position="63"/>
    </location>
</feature>
<evidence type="ECO:0000256" key="7">
    <source>
        <dbReference type="SAM" id="Phobius"/>
    </source>
</evidence>
<keyword evidence="9" id="KW-1185">Reference proteome</keyword>
<dbReference type="InterPro" id="IPR001138">
    <property type="entry name" value="Zn2Cys6_DnaBD"/>
</dbReference>
<dbReference type="InterPro" id="IPR052360">
    <property type="entry name" value="Transcr_Regulatory_Proteins"/>
</dbReference>
<keyword evidence="7" id="KW-0472">Membrane</keyword>
<feature type="transmembrane region" description="Helical" evidence="7">
    <location>
        <begin position="279"/>
        <end position="300"/>
    </location>
</feature>
<keyword evidence="3" id="KW-0805">Transcription regulation</keyword>
<keyword evidence="5" id="KW-0804">Transcription</keyword>
<comment type="caution">
    <text evidence="8">The sequence shown here is derived from an EMBL/GenBank/DDBJ whole genome shotgun (WGS) entry which is preliminary data.</text>
</comment>
<feature type="transmembrane region" description="Helical" evidence="7">
    <location>
        <begin position="230"/>
        <end position="247"/>
    </location>
</feature>
<feature type="transmembrane region" description="Helical" evidence="7">
    <location>
        <begin position="84"/>
        <end position="105"/>
    </location>
</feature>
<dbReference type="OrthoDB" id="4582561at2759"/>
<evidence type="ECO:0000256" key="4">
    <source>
        <dbReference type="ARBA" id="ARBA00023125"/>
    </source>
</evidence>
<sequence length="675" mass="74729">MSHCSQFASLDDFKSYVDALSEATGFDENKMRACRSEICDAVAVGYVVDLALGIILSLAVIFLKPDRKRNDRVHEAYEICTAGLSAFFDSAAYFAFALQLATIAVLVRKDYGISTLDMGALETEIAQAVAVVSLLPLLYPVALLEGGRGGEARHNARLLLLSVTVALSFYPFMSRCFHAFGESPIGDGKYDDVSTDDWQHVETMCFPGGLGGLTEFMESTTYKALNGLELAINLIIYLFTFWLMASLPGSHYPPGEKPGMQKSLARRERVNDWFGQRRFIAALPLFTIIGLAVPLLWVIFRMRILQKDLAESLGEKTRHLKCDERKPTCYRCEKDRVGCDGYKVAPPRRAKKEPVKLPMPGKALVTQSVLSPGLILNPGLGADVSALPAQVDLFHHFRTSTIHDLTMGFASTDFWHVHVLPLGHAVEPVKYALCALGGVHRHFKTQHQGVGTSAFDPKLDKVVIQHYNQAIHHIKSFVATASESNIEVVLTCCVIFICIENLQGRYTEALCHLRAAPALIASLRQSSTTPTSDIVQYKETSSVPRFVDEISELLYHLGADMSFFLGSEIVPGITCQSLDTVAIQYPTAPFSSCAAAVKSLRAVEMIDNSVRYYFELNYPYPEADDDSHNNSPPESDSDGQSGHLFYIKGVEMTECYGRMPRKYWIVLKLFLGRAS</sequence>
<evidence type="ECO:0000313" key="9">
    <source>
        <dbReference type="Proteomes" id="UP000722485"/>
    </source>
</evidence>
<dbReference type="CDD" id="cd00067">
    <property type="entry name" value="GAL4"/>
    <property type="match status" value="1"/>
</dbReference>
<dbReference type="InterPro" id="IPR021858">
    <property type="entry name" value="Fun_TF"/>
</dbReference>
<name>A0A9P5H4B8_9HYPO</name>
<evidence type="ECO:0008006" key="10">
    <source>
        <dbReference type="Google" id="ProtNLM"/>
    </source>
</evidence>
<dbReference type="GO" id="GO:0008270">
    <property type="term" value="F:zinc ion binding"/>
    <property type="evidence" value="ECO:0007669"/>
    <property type="project" value="InterPro"/>
</dbReference>
<feature type="transmembrane region" description="Helical" evidence="7">
    <location>
        <begin position="156"/>
        <end position="173"/>
    </location>
</feature>
<keyword evidence="7" id="KW-0812">Transmembrane</keyword>
<evidence type="ECO:0000256" key="2">
    <source>
        <dbReference type="ARBA" id="ARBA00022833"/>
    </source>
</evidence>
<keyword evidence="1" id="KW-0479">Metal-binding</keyword>
<organism evidence="8 9">
    <name type="scientific">Cylindrodendrum hubeiense</name>
    <dbReference type="NCBI Taxonomy" id="595255"/>
    <lineage>
        <taxon>Eukaryota</taxon>
        <taxon>Fungi</taxon>
        <taxon>Dikarya</taxon>
        <taxon>Ascomycota</taxon>
        <taxon>Pezizomycotina</taxon>
        <taxon>Sordariomycetes</taxon>
        <taxon>Hypocreomycetidae</taxon>
        <taxon>Hypocreales</taxon>
        <taxon>Nectriaceae</taxon>
        <taxon>Cylindrodendrum</taxon>
    </lineage>
</organism>
<gene>
    <name evidence="8" type="ORF">G7Z17_g9788</name>
</gene>
<reference evidence="8" key="1">
    <citation type="submission" date="2020-03" db="EMBL/GenBank/DDBJ databases">
        <title>Draft Genome Sequence of Cylindrodendrum hubeiense.</title>
        <authorList>
            <person name="Buettner E."/>
            <person name="Kellner H."/>
        </authorList>
    </citation>
    <scope>NUCLEOTIDE SEQUENCE</scope>
    <source>
        <strain evidence="8">IHI 201604</strain>
    </source>
</reference>
<dbReference type="GO" id="GO:0000981">
    <property type="term" value="F:DNA-binding transcription factor activity, RNA polymerase II-specific"/>
    <property type="evidence" value="ECO:0007669"/>
    <property type="project" value="InterPro"/>
</dbReference>
<evidence type="ECO:0000256" key="3">
    <source>
        <dbReference type="ARBA" id="ARBA00023015"/>
    </source>
</evidence>
<proteinExistence type="predicted"/>
<dbReference type="Pfam" id="PF11951">
    <property type="entry name" value="Fungal_trans_2"/>
    <property type="match status" value="1"/>
</dbReference>
<evidence type="ECO:0000256" key="6">
    <source>
        <dbReference type="ARBA" id="ARBA00023242"/>
    </source>
</evidence>
<dbReference type="AlphaFoldDB" id="A0A9P5H4B8"/>
<accession>A0A9P5H4B8</accession>
<dbReference type="PANTHER" id="PTHR36206">
    <property type="entry name" value="ASPERCRYPTIN BIOSYNTHESIS CLUSTER-SPECIFIC TRANSCRIPTION REGULATOR ATNN-RELATED"/>
    <property type="match status" value="1"/>
</dbReference>
<evidence type="ECO:0000256" key="1">
    <source>
        <dbReference type="ARBA" id="ARBA00022723"/>
    </source>
</evidence>
<keyword evidence="6" id="KW-0539">Nucleus</keyword>